<dbReference type="STRING" id="52838.A0A4S8JWA5"/>
<feature type="repeat" description="PPR" evidence="2">
    <location>
        <begin position="278"/>
        <end position="312"/>
    </location>
</feature>
<reference evidence="3 4" key="1">
    <citation type="journal article" date="2019" name="Nat. Plants">
        <title>Genome sequencing of Musa balbisiana reveals subgenome evolution and function divergence in polyploid bananas.</title>
        <authorList>
            <person name="Yao X."/>
        </authorList>
    </citation>
    <scope>NUCLEOTIDE SEQUENCE [LARGE SCALE GENOMIC DNA]</scope>
    <source>
        <strain evidence="4">cv. DH-PKW</strain>
        <tissue evidence="3">Leaves</tissue>
    </source>
</reference>
<dbReference type="EMBL" id="PYDT01000003">
    <property type="protein sequence ID" value="THU66538.1"/>
    <property type="molecule type" value="Genomic_DNA"/>
</dbReference>
<gene>
    <name evidence="3" type="ORF">C4D60_Mb05t15200</name>
</gene>
<dbReference type="Pfam" id="PF01535">
    <property type="entry name" value="PPR"/>
    <property type="match status" value="7"/>
</dbReference>
<evidence type="ECO:0000256" key="1">
    <source>
        <dbReference type="ARBA" id="ARBA00022737"/>
    </source>
</evidence>
<dbReference type="InterPro" id="IPR046960">
    <property type="entry name" value="PPR_At4g14850-like_plant"/>
</dbReference>
<feature type="repeat" description="PPR" evidence="2">
    <location>
        <begin position="216"/>
        <end position="250"/>
    </location>
</feature>
<evidence type="ECO:0000313" key="4">
    <source>
        <dbReference type="Proteomes" id="UP000317650"/>
    </source>
</evidence>
<feature type="repeat" description="PPR" evidence="2">
    <location>
        <begin position="379"/>
        <end position="413"/>
    </location>
</feature>
<name>A0A4S8JWA5_MUSBA</name>
<feature type="repeat" description="PPR" evidence="2">
    <location>
        <begin position="185"/>
        <end position="215"/>
    </location>
</feature>
<dbReference type="GO" id="GO:0003723">
    <property type="term" value="F:RNA binding"/>
    <property type="evidence" value="ECO:0007669"/>
    <property type="project" value="InterPro"/>
</dbReference>
<dbReference type="InterPro" id="IPR002885">
    <property type="entry name" value="PPR_rpt"/>
</dbReference>
<dbReference type="GO" id="GO:0009451">
    <property type="term" value="P:RNA modification"/>
    <property type="evidence" value="ECO:0007669"/>
    <property type="project" value="InterPro"/>
</dbReference>
<evidence type="ECO:0000256" key="2">
    <source>
        <dbReference type="PROSITE-ProRule" id="PRU00708"/>
    </source>
</evidence>
<dbReference type="NCBIfam" id="TIGR00756">
    <property type="entry name" value="PPR"/>
    <property type="match status" value="4"/>
</dbReference>
<proteinExistence type="predicted"/>
<dbReference type="PANTHER" id="PTHR47926">
    <property type="entry name" value="PENTATRICOPEPTIDE REPEAT-CONTAINING PROTEIN"/>
    <property type="match status" value="1"/>
</dbReference>
<dbReference type="InterPro" id="IPR011990">
    <property type="entry name" value="TPR-like_helical_dom_sf"/>
</dbReference>
<dbReference type="Pfam" id="PF20431">
    <property type="entry name" value="E_motif"/>
    <property type="match status" value="1"/>
</dbReference>
<evidence type="ECO:0008006" key="5">
    <source>
        <dbReference type="Google" id="ProtNLM"/>
    </source>
</evidence>
<dbReference type="AlphaFoldDB" id="A0A4S8JWA5"/>
<dbReference type="Gene3D" id="1.25.40.10">
    <property type="entry name" value="Tetratricopeptide repeat domain"/>
    <property type="match status" value="4"/>
</dbReference>
<dbReference type="Proteomes" id="UP000317650">
    <property type="component" value="Chromosome 5"/>
</dbReference>
<comment type="caution">
    <text evidence="3">The sequence shown here is derived from an EMBL/GenBank/DDBJ whole genome shotgun (WGS) entry which is preliminary data.</text>
</comment>
<evidence type="ECO:0000313" key="3">
    <source>
        <dbReference type="EMBL" id="THU66538.1"/>
    </source>
</evidence>
<keyword evidence="1" id="KW-0677">Repeat</keyword>
<sequence>MSASISAASSFCGLGRGRILLHGLSKSSCCLSMSHLKQHLARIIVAGASGHPSALASLLSFAATSPHGDLRFASLLFAHTPIPARFAYNCMLRGLVGARLPGGALLLYLQMNCGCVAPDRFTFPSVLKACSLLPAAAAGEAVHARIFHLGFSSDAYVRSGLVRMYSEFDQVAAARRLFDEIPDRDVVLWNSMIGGYVKCGDITYARRLFDEMKHRNVGTYNALLGGYAKFGFMDSASRLFDEMPERDIVSWNTMIGAHARLGAIKVVRDLLARAPQKNATTWSAAISGLAQCGRFKDALDLFKDMLVEVPRPNQSALVSVLSSCAHLGTLEQGIWIHRYITRQEIEVDDLLGSSLMDMYAKCGMLQGTKLVFDRLEKRDVCSWTSMIFGFALHGRSPEALETFREMERLRIKPSDVTIIAVLCACSHAGLVEQGLNIFSRMHHDYGITPKIEHYTCMVDILSRGNLIEEALEVIKSMPMEPDEFVWGALLGGLRANSQDQLGDEEELSSKMVELKPKSSGAYILVANMFASIDRWDDATRMRRMMVGLGVKKNPGFSLIEWCGRLNKKSDQLEDKLIKRIEVSQLPVIAACDLFMNSFASLIKVTCHQRFHSRHSHISMIEILADEFSDDAFASSFCKGIHLGQIQRGIREPSRDEKQGEEENVRYRESKYALSFMQITNSQ</sequence>
<dbReference type="Pfam" id="PF13041">
    <property type="entry name" value="PPR_2"/>
    <property type="match status" value="1"/>
</dbReference>
<protein>
    <recommendedName>
        <fullName evidence="5">Pentatricopeptide repeat-containing protein</fullName>
    </recommendedName>
</protein>
<dbReference type="FunFam" id="1.25.40.10:FF:000090">
    <property type="entry name" value="Pentatricopeptide repeat-containing protein, chloroplastic"/>
    <property type="match status" value="1"/>
</dbReference>
<keyword evidence="4" id="KW-1185">Reference proteome</keyword>
<dbReference type="PROSITE" id="PS51375">
    <property type="entry name" value="PPR"/>
    <property type="match status" value="4"/>
</dbReference>
<organism evidence="3 4">
    <name type="scientific">Musa balbisiana</name>
    <name type="common">Banana</name>
    <dbReference type="NCBI Taxonomy" id="52838"/>
    <lineage>
        <taxon>Eukaryota</taxon>
        <taxon>Viridiplantae</taxon>
        <taxon>Streptophyta</taxon>
        <taxon>Embryophyta</taxon>
        <taxon>Tracheophyta</taxon>
        <taxon>Spermatophyta</taxon>
        <taxon>Magnoliopsida</taxon>
        <taxon>Liliopsida</taxon>
        <taxon>Zingiberales</taxon>
        <taxon>Musaceae</taxon>
        <taxon>Musa</taxon>
    </lineage>
</organism>
<dbReference type="PANTHER" id="PTHR47926:SF452">
    <property type="entry name" value="PENTATRICOPEPTIDE REPEAT-CONTAINING PROTEIN"/>
    <property type="match status" value="1"/>
</dbReference>
<accession>A0A4S8JWA5</accession>
<dbReference type="InterPro" id="IPR046848">
    <property type="entry name" value="E_motif"/>
</dbReference>